<keyword evidence="4" id="KW-1015">Disulfide bond</keyword>
<evidence type="ECO:0000256" key="3">
    <source>
        <dbReference type="ARBA" id="ARBA00023136"/>
    </source>
</evidence>
<comment type="caution">
    <text evidence="7">The sequence shown here is derived from an EMBL/GenBank/DDBJ whole genome shotgun (WGS) entry which is preliminary data.</text>
</comment>
<dbReference type="InterPro" id="IPR029044">
    <property type="entry name" value="Nucleotide-diphossugar_trans"/>
</dbReference>
<dbReference type="SUPFAM" id="SSF53448">
    <property type="entry name" value="Nucleotide-diphospho-sugar transferases"/>
    <property type="match status" value="1"/>
</dbReference>
<feature type="transmembrane region" description="Helical" evidence="5">
    <location>
        <begin position="36"/>
        <end position="58"/>
    </location>
</feature>
<evidence type="ECO:0000313" key="8">
    <source>
        <dbReference type="Proteomes" id="UP000622797"/>
    </source>
</evidence>
<reference evidence="7" key="2">
    <citation type="submission" date="2020-05" db="EMBL/GenBank/DDBJ databases">
        <authorList>
            <person name="Kim H.-S."/>
            <person name="Proctor R.H."/>
            <person name="Brown D.W."/>
        </authorList>
    </citation>
    <scope>NUCLEOTIDE SEQUENCE</scope>
    <source>
        <strain evidence="7">NRRL 20472</strain>
    </source>
</reference>
<accession>A0A8H4XEW8</accession>
<comment type="subcellular location">
    <subcellularLocation>
        <location evidence="1">Membrane</location>
    </subcellularLocation>
</comment>
<protein>
    <recommendedName>
        <fullName evidence="6">Glycosyl transferase 64 domain-containing protein</fullName>
    </recommendedName>
</protein>
<evidence type="ECO:0000256" key="2">
    <source>
        <dbReference type="ARBA" id="ARBA00022679"/>
    </source>
</evidence>
<reference evidence="7" key="1">
    <citation type="journal article" date="2020" name="BMC Genomics">
        <title>Correction to: Identification and distribution of gene clusters required for synthesis of sphingolipid metabolism inhibitors in diverse species of the filamentous fungus Fusarium.</title>
        <authorList>
            <person name="Kim H.S."/>
            <person name="Lohmar J.M."/>
            <person name="Busman M."/>
            <person name="Brown D.W."/>
            <person name="Naumann T.A."/>
            <person name="Divon H.H."/>
            <person name="Lysoe E."/>
            <person name="Uhlig S."/>
            <person name="Proctor R.H."/>
        </authorList>
    </citation>
    <scope>NUCLEOTIDE SEQUENCE</scope>
    <source>
        <strain evidence="7">NRRL 20472</strain>
    </source>
</reference>
<dbReference type="EMBL" id="JABEXW010000052">
    <property type="protein sequence ID" value="KAF4972588.1"/>
    <property type="molecule type" value="Genomic_DNA"/>
</dbReference>
<keyword evidence="2" id="KW-0808">Transferase</keyword>
<dbReference type="GO" id="GO:0016020">
    <property type="term" value="C:membrane"/>
    <property type="evidence" value="ECO:0007669"/>
    <property type="project" value="UniProtKB-SubCell"/>
</dbReference>
<dbReference type="Gene3D" id="3.90.550.10">
    <property type="entry name" value="Spore Coat Polysaccharide Biosynthesis Protein SpsA, Chain A"/>
    <property type="match status" value="1"/>
</dbReference>
<evidence type="ECO:0000256" key="1">
    <source>
        <dbReference type="ARBA" id="ARBA00004370"/>
    </source>
</evidence>
<keyword evidence="8" id="KW-1185">Reference proteome</keyword>
<evidence type="ECO:0000313" key="7">
    <source>
        <dbReference type="EMBL" id="KAF4972588.1"/>
    </source>
</evidence>
<dbReference type="PANTHER" id="PTHR48261:SF2">
    <property type="entry name" value="ACETYLGLUCOSAMINYLTRANSFERASE"/>
    <property type="match status" value="1"/>
</dbReference>
<feature type="domain" description="Glycosyl transferase 64" evidence="6">
    <location>
        <begin position="117"/>
        <end position="313"/>
    </location>
</feature>
<evidence type="ECO:0000256" key="4">
    <source>
        <dbReference type="ARBA" id="ARBA00023157"/>
    </source>
</evidence>
<gene>
    <name evidence="7" type="ORF">FSARC_861</name>
</gene>
<organism evidence="7 8">
    <name type="scientific">Fusarium sarcochroum</name>
    <dbReference type="NCBI Taxonomy" id="1208366"/>
    <lineage>
        <taxon>Eukaryota</taxon>
        <taxon>Fungi</taxon>
        <taxon>Dikarya</taxon>
        <taxon>Ascomycota</taxon>
        <taxon>Pezizomycotina</taxon>
        <taxon>Sordariomycetes</taxon>
        <taxon>Hypocreomycetidae</taxon>
        <taxon>Hypocreales</taxon>
        <taxon>Nectriaceae</taxon>
        <taxon>Fusarium</taxon>
        <taxon>Fusarium lateritium species complex</taxon>
    </lineage>
</organism>
<evidence type="ECO:0000259" key="6">
    <source>
        <dbReference type="Pfam" id="PF09258"/>
    </source>
</evidence>
<dbReference type="InterPro" id="IPR015338">
    <property type="entry name" value="GT64_dom"/>
</dbReference>
<proteinExistence type="predicted"/>
<sequence>MAIAGSNDEMKPMPFADPLKASYIPTYNLQKPNKKWMILILSVVSFIACMVFASLYGVDYDAMNDEVIPEVTNFTEISSLSTYEESDKECGKRDEVANMTLWNELVEKTSHLIEDKFTIVLQTYKRPTQLEKTLAHLTAAEIPSLGEIVVVWNDDEIEPPKDYISGDTNVSVRFRRSKENSLNQKFLPDPDYMTQGVFLSDDDWNYNITDLEFVFQQWRRAGMHRLTGAFARCWRTDEKGDPVYDYCRGGADQYQLVLTGLAFSHMSYLEYYWSDDRLMTAIRDYIDDQMNCEDIALNFLASMLTCEGPLQVVGLQVVA</sequence>
<dbReference type="GO" id="GO:0016757">
    <property type="term" value="F:glycosyltransferase activity"/>
    <property type="evidence" value="ECO:0007669"/>
    <property type="project" value="InterPro"/>
</dbReference>
<evidence type="ECO:0000256" key="5">
    <source>
        <dbReference type="SAM" id="Phobius"/>
    </source>
</evidence>
<keyword evidence="5" id="KW-1133">Transmembrane helix</keyword>
<dbReference type="OrthoDB" id="1733656at2759"/>
<dbReference type="PANTHER" id="PTHR48261">
    <property type="entry name" value="ACETYLGLUCOSAMINYLTRANSFERASE"/>
    <property type="match status" value="1"/>
</dbReference>
<keyword evidence="5" id="KW-0812">Transmembrane</keyword>
<dbReference type="Proteomes" id="UP000622797">
    <property type="component" value="Unassembled WGS sequence"/>
</dbReference>
<dbReference type="Pfam" id="PF09258">
    <property type="entry name" value="Glyco_transf_64"/>
    <property type="match status" value="1"/>
</dbReference>
<keyword evidence="3 5" id="KW-0472">Membrane</keyword>
<dbReference type="AlphaFoldDB" id="A0A8H4XEW8"/>
<dbReference type="InterPro" id="IPR004263">
    <property type="entry name" value="Exostosin"/>
</dbReference>
<name>A0A8H4XEW8_9HYPO</name>